<evidence type="ECO:0000259" key="1">
    <source>
        <dbReference type="Pfam" id="PF22691"/>
    </source>
</evidence>
<dbReference type="Proteomes" id="UP000019141">
    <property type="component" value="Unassembled WGS sequence"/>
</dbReference>
<accession>W4L582</accession>
<feature type="domain" description="Thiolase C-terminal" evidence="1">
    <location>
        <begin position="237"/>
        <end position="378"/>
    </location>
</feature>
<dbReference type="PANTHER" id="PTHR42870:SF1">
    <property type="entry name" value="NON-SPECIFIC LIPID-TRANSFER PROTEIN-LIKE 2"/>
    <property type="match status" value="1"/>
</dbReference>
<dbReference type="AlphaFoldDB" id="W4L582"/>
<dbReference type="PIRSF" id="PIRSF000429">
    <property type="entry name" value="Ac-CoA_Ac_transf"/>
    <property type="match status" value="1"/>
</dbReference>
<dbReference type="PATRIC" id="fig|1429438.4.peg.7531"/>
<dbReference type="PANTHER" id="PTHR42870">
    <property type="entry name" value="ACETYL-COA C-ACETYLTRANSFERASE"/>
    <property type="match status" value="1"/>
</dbReference>
<evidence type="ECO:0000313" key="3">
    <source>
        <dbReference type="Proteomes" id="UP000019141"/>
    </source>
</evidence>
<dbReference type="SUPFAM" id="SSF53901">
    <property type="entry name" value="Thiolase-like"/>
    <property type="match status" value="2"/>
</dbReference>
<dbReference type="CDD" id="cd00829">
    <property type="entry name" value="SCP-x_thiolase"/>
    <property type="match status" value="1"/>
</dbReference>
<comment type="caution">
    <text evidence="2">The sequence shown here is derived from an EMBL/GenBank/DDBJ whole genome shotgun (WGS) entry which is preliminary data.</text>
</comment>
<dbReference type="Pfam" id="PF22691">
    <property type="entry name" value="Thiolase_C_1"/>
    <property type="match status" value="1"/>
</dbReference>
<organism evidence="2 3">
    <name type="scientific">Entotheonella factor</name>
    <dbReference type="NCBI Taxonomy" id="1429438"/>
    <lineage>
        <taxon>Bacteria</taxon>
        <taxon>Pseudomonadati</taxon>
        <taxon>Nitrospinota/Tectimicrobiota group</taxon>
        <taxon>Candidatus Tectimicrobiota</taxon>
        <taxon>Candidatus Entotheonellia</taxon>
        <taxon>Candidatus Entotheonellales</taxon>
        <taxon>Candidatus Entotheonellaceae</taxon>
        <taxon>Candidatus Entotheonella</taxon>
    </lineage>
</organism>
<protein>
    <recommendedName>
        <fullName evidence="1">Thiolase C-terminal domain-containing protein</fullName>
    </recommendedName>
</protein>
<name>W4L582_ENTF1</name>
<proteinExistence type="predicted"/>
<dbReference type="GO" id="GO:0003988">
    <property type="term" value="F:acetyl-CoA C-acyltransferase activity"/>
    <property type="evidence" value="ECO:0007669"/>
    <property type="project" value="UniProtKB-ARBA"/>
</dbReference>
<dbReference type="InterPro" id="IPR055140">
    <property type="entry name" value="Thiolase_C_2"/>
</dbReference>
<dbReference type="HOGENOM" id="CLU_035425_2_1_7"/>
<sequence length="381" mass="41187">MMKNLRQRYCIVGVGHTAYGKNPGVSQVAHNVLAIRAALEDAGLTTDDLDGVLTKAPTSTFPMLWGPKICEALRVQPKVTGTLDQAGASNIGLIQYAISAIELGQADVLAISYGDNPRTGSRASYARPRGDSALAGLFGAPSSYAMVARRHMYEYGTTQEQLGHVAMTHRTHASMNPNAQFQDLFTLDDYMDSRWVAEPFHLFDCCPVSDGGAAYIITSEERAKDLRKKPVYIEGIGQGHPSWDFFQRPELATSGAKVSGQMAFESAGMQPSDVDFCEIYDCFTIVPIITLEEYGFIGKGEGGAFYEAQHTRLGGQLPCNTSGGLLSETGMPGTQLVVEAVRQLRRECGDRQVEDAEVGLVSQQGGIMTTHATMILSNNGE</sequence>
<dbReference type="InterPro" id="IPR002155">
    <property type="entry name" value="Thiolase"/>
</dbReference>
<gene>
    <name evidence="2" type="ORF">ETSY1_40195</name>
</gene>
<dbReference type="InterPro" id="IPR016039">
    <property type="entry name" value="Thiolase-like"/>
</dbReference>
<dbReference type="EMBL" id="AZHW01001283">
    <property type="protein sequence ID" value="ETW93212.1"/>
    <property type="molecule type" value="Genomic_DNA"/>
</dbReference>
<dbReference type="Gene3D" id="3.40.47.10">
    <property type="match status" value="1"/>
</dbReference>
<reference evidence="2 3" key="1">
    <citation type="journal article" date="2014" name="Nature">
        <title>An environmental bacterial taxon with a large and distinct metabolic repertoire.</title>
        <authorList>
            <person name="Wilson M.C."/>
            <person name="Mori T."/>
            <person name="Ruckert C."/>
            <person name="Uria A.R."/>
            <person name="Helf M.J."/>
            <person name="Takada K."/>
            <person name="Gernert C."/>
            <person name="Steffens U.A."/>
            <person name="Heycke N."/>
            <person name="Schmitt S."/>
            <person name="Rinke C."/>
            <person name="Helfrich E.J."/>
            <person name="Brachmann A.O."/>
            <person name="Gurgui C."/>
            <person name="Wakimoto T."/>
            <person name="Kracht M."/>
            <person name="Crusemann M."/>
            <person name="Hentschel U."/>
            <person name="Abe I."/>
            <person name="Matsunaga S."/>
            <person name="Kalinowski J."/>
            <person name="Takeyama H."/>
            <person name="Piel J."/>
        </authorList>
    </citation>
    <scope>NUCLEOTIDE SEQUENCE [LARGE SCALE GENOMIC DNA]</scope>
    <source>
        <strain evidence="3">TSY1</strain>
    </source>
</reference>
<evidence type="ECO:0000313" key="2">
    <source>
        <dbReference type="EMBL" id="ETW93212.1"/>
    </source>
</evidence>
<keyword evidence="3" id="KW-1185">Reference proteome</keyword>